<dbReference type="EMBL" id="SJOL01008912">
    <property type="protein sequence ID" value="TGZ59320.1"/>
    <property type="molecule type" value="Genomic_DNA"/>
</dbReference>
<protein>
    <recommendedName>
        <fullName evidence="4">MD-2-related lipid-recognition domain-containing protein</fullName>
    </recommendedName>
</protein>
<evidence type="ECO:0000313" key="2">
    <source>
        <dbReference type="EMBL" id="TGZ59320.1"/>
    </source>
</evidence>
<organism evidence="2 3">
    <name type="scientific">Opisthorchis felineus</name>
    <dbReference type="NCBI Taxonomy" id="147828"/>
    <lineage>
        <taxon>Eukaryota</taxon>
        <taxon>Metazoa</taxon>
        <taxon>Spiralia</taxon>
        <taxon>Lophotrochozoa</taxon>
        <taxon>Platyhelminthes</taxon>
        <taxon>Trematoda</taxon>
        <taxon>Digenea</taxon>
        <taxon>Opisthorchiida</taxon>
        <taxon>Opisthorchiata</taxon>
        <taxon>Opisthorchiidae</taxon>
        <taxon>Opisthorchis</taxon>
    </lineage>
</organism>
<evidence type="ECO:0000313" key="3">
    <source>
        <dbReference type="Proteomes" id="UP000308267"/>
    </source>
</evidence>
<dbReference type="Proteomes" id="UP000308267">
    <property type="component" value="Unassembled WGS sequence"/>
</dbReference>
<evidence type="ECO:0000256" key="1">
    <source>
        <dbReference type="SAM" id="SignalP"/>
    </source>
</evidence>
<sequence>MIWWMQLLIIVVCGAILHLPEFVDAVDFADCGSTGAIVVSVDVFPCNNDPCTLVKGALTTFTVNFVAPGETYSFSYTATVAQSFQSGPLSIRWEILYGNGAKFMCVDFQTVIA</sequence>
<feature type="signal peptide" evidence="1">
    <location>
        <begin position="1"/>
        <end position="25"/>
    </location>
</feature>
<keyword evidence="1" id="KW-0732">Signal</keyword>
<dbReference type="SUPFAM" id="SSF81296">
    <property type="entry name" value="E set domains"/>
    <property type="match status" value="1"/>
</dbReference>
<dbReference type="InterPro" id="IPR014756">
    <property type="entry name" value="Ig_E-set"/>
</dbReference>
<name>A0A4S2L8S3_OPIFE</name>
<feature type="chain" id="PRO_5020336503" description="MD-2-related lipid-recognition domain-containing protein" evidence="1">
    <location>
        <begin position="26"/>
        <end position="113"/>
    </location>
</feature>
<comment type="caution">
    <text evidence="2">The sequence shown here is derived from an EMBL/GenBank/DDBJ whole genome shotgun (WGS) entry which is preliminary data.</text>
</comment>
<dbReference type="AlphaFoldDB" id="A0A4S2L8S3"/>
<proteinExistence type="predicted"/>
<keyword evidence="3" id="KW-1185">Reference proteome</keyword>
<evidence type="ECO:0008006" key="4">
    <source>
        <dbReference type="Google" id="ProtNLM"/>
    </source>
</evidence>
<reference evidence="2 3" key="1">
    <citation type="journal article" date="2019" name="BMC Genomics">
        <title>New insights from Opisthorchis felineus genome: update on genomics of the epidemiologically important liver flukes.</title>
        <authorList>
            <person name="Ershov N.I."/>
            <person name="Mordvinov V.A."/>
            <person name="Prokhortchouk E.B."/>
            <person name="Pakharukova M.Y."/>
            <person name="Gunbin K.V."/>
            <person name="Ustyantsev K."/>
            <person name="Genaev M.A."/>
            <person name="Blinov A.G."/>
            <person name="Mazur A."/>
            <person name="Boulygina E."/>
            <person name="Tsygankova S."/>
            <person name="Khrameeva E."/>
            <person name="Chekanov N."/>
            <person name="Fan G."/>
            <person name="Xiao A."/>
            <person name="Zhang H."/>
            <person name="Xu X."/>
            <person name="Yang H."/>
            <person name="Solovyev V."/>
            <person name="Lee S.M."/>
            <person name="Liu X."/>
            <person name="Afonnikov D.A."/>
            <person name="Skryabin K.G."/>
        </authorList>
    </citation>
    <scope>NUCLEOTIDE SEQUENCE [LARGE SCALE GENOMIC DNA]</scope>
    <source>
        <strain evidence="2">AK-0245</strain>
        <tissue evidence="2">Whole organism</tissue>
    </source>
</reference>
<dbReference type="Gene3D" id="2.60.40.770">
    <property type="match status" value="2"/>
</dbReference>
<dbReference type="OrthoDB" id="6489092at2759"/>
<accession>A0A4S2L8S3</accession>
<gene>
    <name evidence="2" type="ORF">CRM22_009154</name>
</gene>